<keyword evidence="4" id="KW-0564">Palmitate</keyword>
<dbReference type="InterPro" id="IPR006059">
    <property type="entry name" value="SBP"/>
</dbReference>
<keyword evidence="7" id="KW-1185">Reference proteome</keyword>
<dbReference type="InterPro" id="IPR050490">
    <property type="entry name" value="Bact_solute-bd_prot1"/>
</dbReference>
<gene>
    <name evidence="6" type="primary">araN_2</name>
    <name evidence="6" type="ORF">JS278_02946</name>
</gene>
<dbReference type="PANTHER" id="PTHR43649">
    <property type="entry name" value="ARABINOSE-BINDING PROTEIN-RELATED"/>
    <property type="match status" value="1"/>
</dbReference>
<evidence type="ECO:0000256" key="2">
    <source>
        <dbReference type="ARBA" id="ARBA00022729"/>
    </source>
</evidence>
<evidence type="ECO:0000313" key="6">
    <source>
        <dbReference type="EMBL" id="AXE40080.1"/>
    </source>
</evidence>
<evidence type="ECO:0000313" key="7">
    <source>
        <dbReference type="Proteomes" id="UP000251995"/>
    </source>
</evidence>
<proteinExistence type="predicted"/>
<dbReference type="KEGG" id="acij:JS278_02946"/>
<dbReference type="Proteomes" id="UP000251995">
    <property type="component" value="Chromosome"/>
</dbReference>
<protein>
    <submittedName>
        <fullName evidence="6">Putative arabinose-binding protein</fullName>
    </submittedName>
</protein>
<reference evidence="6 7" key="1">
    <citation type="submission" date="2017-12" db="EMBL/GenBank/DDBJ databases">
        <title>The whole genome sequence of the Acidipropionibacterium virtanenii sp. nov. type strain JS278.</title>
        <authorList>
            <person name="Laine P."/>
            <person name="Deptula P."/>
            <person name="Varmanen P."/>
            <person name="Auvinen P."/>
        </authorList>
    </citation>
    <scope>NUCLEOTIDE SEQUENCE [LARGE SCALE GENOMIC DNA]</scope>
    <source>
        <strain evidence="6 7">JS278</strain>
    </source>
</reference>
<keyword evidence="1" id="KW-1003">Cell membrane</keyword>
<keyword evidence="2" id="KW-0732">Signal</keyword>
<dbReference type="PANTHER" id="PTHR43649:SF33">
    <property type="entry name" value="POLYGALACTURONAN_RHAMNOGALACTURONAN-BINDING PROTEIN YTCQ"/>
    <property type="match status" value="1"/>
</dbReference>
<dbReference type="AlphaFoldDB" id="A0A344UXT2"/>
<keyword evidence="3" id="KW-0472">Membrane</keyword>
<name>A0A344UXT2_9ACTN</name>
<dbReference type="Pfam" id="PF01547">
    <property type="entry name" value="SBP_bac_1"/>
    <property type="match status" value="1"/>
</dbReference>
<dbReference type="SUPFAM" id="SSF53850">
    <property type="entry name" value="Periplasmic binding protein-like II"/>
    <property type="match status" value="1"/>
</dbReference>
<keyword evidence="5" id="KW-0449">Lipoprotein</keyword>
<dbReference type="Gene3D" id="3.40.190.10">
    <property type="entry name" value="Periplasmic binding protein-like II"/>
    <property type="match status" value="3"/>
</dbReference>
<sequence length="426" mass="45634">MGAMPLAAAPPLLAGCGTGAENRAGATLVFWSWVPGIDKAVALWNRTHPQIQVDLQDTPAGSNGTYAKMYAAIRGGRGGPDVAQVEYQELPGLVLENGMADLGPLGMRRIASRFVDWQLAQCTFEGHVYAVPQASGPMGLFYRRDIFSTLHLDPPTTWQEFADAAEAIHRSDPKRYICTFPPGNSAWFAALAWQAGARWFGVDGSTWKVTIDTPTTIKVAEYWDDLRKRGVIATMPDFSNSWYADLQNGNIATWPSAQWGQSMLAGNAPKTSGKWSLSSLPQWDASDTPRSANWGGSATGVFANSPHQAEAAQFAMWLNTAPESIDILIAGGAGWPAVKGGSKGTALDEADPFLNGQNAGRDVFIEADANIDTKWQWGPTTANTYAHLNDAFAAAVAGNGSFAGAVRKAQEETVRDLRAKGLTVEG</sequence>
<accession>A0A344UXT2</accession>
<evidence type="ECO:0000256" key="4">
    <source>
        <dbReference type="ARBA" id="ARBA00023139"/>
    </source>
</evidence>
<organism evidence="6 7">
    <name type="scientific">Acidipropionibacterium virtanenii</name>
    <dbReference type="NCBI Taxonomy" id="2057246"/>
    <lineage>
        <taxon>Bacteria</taxon>
        <taxon>Bacillati</taxon>
        <taxon>Actinomycetota</taxon>
        <taxon>Actinomycetes</taxon>
        <taxon>Propionibacteriales</taxon>
        <taxon>Propionibacteriaceae</taxon>
        <taxon>Acidipropionibacterium</taxon>
    </lineage>
</organism>
<dbReference type="EMBL" id="CP025198">
    <property type="protein sequence ID" value="AXE40080.1"/>
    <property type="molecule type" value="Genomic_DNA"/>
</dbReference>
<evidence type="ECO:0000256" key="1">
    <source>
        <dbReference type="ARBA" id="ARBA00022475"/>
    </source>
</evidence>
<evidence type="ECO:0000256" key="5">
    <source>
        <dbReference type="ARBA" id="ARBA00023288"/>
    </source>
</evidence>
<evidence type="ECO:0000256" key="3">
    <source>
        <dbReference type="ARBA" id="ARBA00023136"/>
    </source>
</evidence>